<dbReference type="Proteomes" id="UP000332933">
    <property type="component" value="Unassembled WGS sequence"/>
</dbReference>
<feature type="region of interest" description="Disordered" evidence="1">
    <location>
        <begin position="158"/>
        <end position="181"/>
    </location>
</feature>
<evidence type="ECO:0000313" key="3">
    <source>
        <dbReference type="EMBL" id="VFT95298.1"/>
    </source>
</evidence>
<feature type="compositionally biased region" description="Polar residues" evidence="1">
    <location>
        <begin position="312"/>
        <end position="322"/>
    </location>
</feature>
<dbReference type="EMBL" id="CAADRA010006417">
    <property type="protein sequence ID" value="VFT95298.1"/>
    <property type="molecule type" value="Genomic_DNA"/>
</dbReference>
<accession>A0A485LE73</accession>
<evidence type="ECO:0000313" key="4">
    <source>
        <dbReference type="Proteomes" id="UP000332933"/>
    </source>
</evidence>
<feature type="region of interest" description="Disordered" evidence="1">
    <location>
        <begin position="204"/>
        <end position="269"/>
    </location>
</feature>
<feature type="compositionally biased region" description="Low complexity" evidence="1">
    <location>
        <begin position="209"/>
        <end position="225"/>
    </location>
</feature>
<gene>
    <name evidence="3" type="primary">Aste57867_18562</name>
    <name evidence="2" type="ORF">As57867_018500</name>
    <name evidence="3" type="ORF">ASTE57867_18562</name>
</gene>
<feature type="region of interest" description="Disordered" evidence="1">
    <location>
        <begin position="312"/>
        <end position="334"/>
    </location>
</feature>
<organism evidence="3 4">
    <name type="scientific">Aphanomyces stellatus</name>
    <dbReference type="NCBI Taxonomy" id="120398"/>
    <lineage>
        <taxon>Eukaryota</taxon>
        <taxon>Sar</taxon>
        <taxon>Stramenopiles</taxon>
        <taxon>Oomycota</taxon>
        <taxon>Saprolegniomycetes</taxon>
        <taxon>Saprolegniales</taxon>
        <taxon>Verrucalvaceae</taxon>
        <taxon>Aphanomyces</taxon>
    </lineage>
</organism>
<feature type="compositionally biased region" description="Polar residues" evidence="1">
    <location>
        <begin position="240"/>
        <end position="257"/>
    </location>
</feature>
<proteinExistence type="predicted"/>
<dbReference type="AlphaFoldDB" id="A0A485LE73"/>
<evidence type="ECO:0000313" key="2">
    <source>
        <dbReference type="EMBL" id="KAF0690053.1"/>
    </source>
</evidence>
<dbReference type="EMBL" id="VJMH01006396">
    <property type="protein sequence ID" value="KAF0690053.1"/>
    <property type="molecule type" value="Genomic_DNA"/>
</dbReference>
<protein>
    <submittedName>
        <fullName evidence="3">Aste57867_18562 protein</fullName>
    </submittedName>
</protein>
<sequence>MVHDHRVDTVGRRREFRFFDSIKASIAEEYAESRTQMDIQDAAQVDQTPGAITAAIDVMDTAAAALVTRTTRPRRERHRRAIRFLACLEASIVQEDFGPPSNVREHIPRAVDAPSIDMESEQACLCQDVSPGPAWDMSEEAQHHDLPPEEEVLPSACDQSVQVPPPPTSCPTNDTTSHDHDNQRLEPAITAHQVDIRGVPPQPTTAMIPSSSLAHNASPSSSFPRRSPRMHASTRRCTMISPSPTDTHPPASNQHDATTMHDKQSRRRRTRRERLMWMMQVHDAILRQQELRHHEMKPARLPSLIVRRSNRWPTQDKTNASMLTLGHHGETTFH</sequence>
<reference evidence="3 4" key="1">
    <citation type="submission" date="2019-03" db="EMBL/GenBank/DDBJ databases">
        <authorList>
            <person name="Gaulin E."/>
            <person name="Dumas B."/>
        </authorList>
    </citation>
    <scope>NUCLEOTIDE SEQUENCE [LARGE SCALE GENOMIC DNA]</scope>
    <source>
        <strain evidence="3">CBS 568.67</strain>
    </source>
</reference>
<reference evidence="2" key="2">
    <citation type="submission" date="2019-06" db="EMBL/GenBank/DDBJ databases">
        <title>Genomics analysis of Aphanomyces spp. identifies a new class of oomycete effector associated with host adaptation.</title>
        <authorList>
            <person name="Gaulin E."/>
        </authorList>
    </citation>
    <scope>NUCLEOTIDE SEQUENCE</scope>
    <source>
        <strain evidence="2">CBS 578.67</strain>
    </source>
</reference>
<keyword evidence="4" id="KW-1185">Reference proteome</keyword>
<name>A0A485LE73_9STRA</name>
<evidence type="ECO:0000256" key="1">
    <source>
        <dbReference type="SAM" id="MobiDB-lite"/>
    </source>
</evidence>